<gene>
    <name evidence="2" type="ORF">DAEQUDRAFT_725075</name>
</gene>
<feature type="transmembrane region" description="Helical" evidence="1">
    <location>
        <begin position="61"/>
        <end position="81"/>
    </location>
</feature>
<reference evidence="2 3" key="1">
    <citation type="journal article" date="2016" name="Mol. Biol. Evol.">
        <title>Comparative Genomics of Early-Diverging Mushroom-Forming Fungi Provides Insights into the Origins of Lignocellulose Decay Capabilities.</title>
        <authorList>
            <person name="Nagy L.G."/>
            <person name="Riley R."/>
            <person name="Tritt A."/>
            <person name="Adam C."/>
            <person name="Daum C."/>
            <person name="Floudas D."/>
            <person name="Sun H."/>
            <person name="Yadav J.S."/>
            <person name="Pangilinan J."/>
            <person name="Larsson K.H."/>
            <person name="Matsuura K."/>
            <person name="Barry K."/>
            <person name="Labutti K."/>
            <person name="Kuo R."/>
            <person name="Ohm R.A."/>
            <person name="Bhattacharya S.S."/>
            <person name="Shirouzu T."/>
            <person name="Yoshinaga Y."/>
            <person name="Martin F.M."/>
            <person name="Grigoriev I.V."/>
            <person name="Hibbett D.S."/>
        </authorList>
    </citation>
    <scope>NUCLEOTIDE SEQUENCE [LARGE SCALE GENOMIC DNA]</scope>
    <source>
        <strain evidence="2 3">L-15889</strain>
    </source>
</reference>
<sequence length="222" mass="25044">MSGCLPSVARRAVFVRMAAGISPPNRRFCPDAIQASPHIIGGPVIGVSTLRARALSQCRTLAWVTLLLGIVSVVSSMVSAVTSSFSSVRYSLFLLLRYRERHNRYCGDVVQDVQLREWTPNILAAKHGARSAGHAFPSKLTHTRRVAVFPHPSCSERRTNDCQCPNCSDQGRHARAPRLNEEQLATYYRECDSWMSDHHIRVCQDRRASLWYRYIKHSHSRG</sequence>
<keyword evidence="1" id="KW-0472">Membrane</keyword>
<dbReference type="Proteomes" id="UP000076727">
    <property type="component" value="Unassembled WGS sequence"/>
</dbReference>
<keyword evidence="1" id="KW-0812">Transmembrane</keyword>
<name>A0A165RC44_9APHY</name>
<dbReference type="EMBL" id="KV429050">
    <property type="protein sequence ID" value="KZT70564.1"/>
    <property type="molecule type" value="Genomic_DNA"/>
</dbReference>
<keyword evidence="1" id="KW-1133">Transmembrane helix</keyword>
<dbReference type="AlphaFoldDB" id="A0A165RC44"/>
<keyword evidence="3" id="KW-1185">Reference proteome</keyword>
<evidence type="ECO:0000313" key="2">
    <source>
        <dbReference type="EMBL" id="KZT70564.1"/>
    </source>
</evidence>
<evidence type="ECO:0000256" key="1">
    <source>
        <dbReference type="SAM" id="Phobius"/>
    </source>
</evidence>
<protein>
    <submittedName>
        <fullName evidence="2">Uncharacterized protein</fullName>
    </submittedName>
</protein>
<evidence type="ECO:0000313" key="3">
    <source>
        <dbReference type="Proteomes" id="UP000076727"/>
    </source>
</evidence>
<organism evidence="2 3">
    <name type="scientific">Daedalea quercina L-15889</name>
    <dbReference type="NCBI Taxonomy" id="1314783"/>
    <lineage>
        <taxon>Eukaryota</taxon>
        <taxon>Fungi</taxon>
        <taxon>Dikarya</taxon>
        <taxon>Basidiomycota</taxon>
        <taxon>Agaricomycotina</taxon>
        <taxon>Agaricomycetes</taxon>
        <taxon>Polyporales</taxon>
        <taxon>Fomitopsis</taxon>
    </lineage>
</organism>
<proteinExistence type="predicted"/>
<accession>A0A165RC44</accession>